<dbReference type="AlphaFoldDB" id="A0A7R9VEV8"/>
<feature type="region of interest" description="Disordered" evidence="1">
    <location>
        <begin position="208"/>
        <end position="232"/>
    </location>
</feature>
<accession>A0A7R9VEV8</accession>
<dbReference type="EMBL" id="HBED01003340">
    <property type="protein sequence ID" value="CAD8293691.1"/>
    <property type="molecule type" value="Transcribed_RNA"/>
</dbReference>
<name>A0A7R9VEV8_9STRA</name>
<evidence type="ECO:0000313" key="2">
    <source>
        <dbReference type="EMBL" id="CAD8293691.1"/>
    </source>
</evidence>
<proteinExistence type="predicted"/>
<organism evidence="2">
    <name type="scientific">Pseudictyota dubia</name>
    <dbReference type="NCBI Taxonomy" id="2749911"/>
    <lineage>
        <taxon>Eukaryota</taxon>
        <taxon>Sar</taxon>
        <taxon>Stramenopiles</taxon>
        <taxon>Ochrophyta</taxon>
        <taxon>Bacillariophyta</taxon>
        <taxon>Mediophyceae</taxon>
        <taxon>Biddulphiophycidae</taxon>
        <taxon>Eupodiscales</taxon>
        <taxon>Odontellaceae</taxon>
        <taxon>Pseudictyota</taxon>
    </lineage>
</organism>
<gene>
    <name evidence="2" type="ORF">TDUB1175_LOCUS1583</name>
</gene>
<protein>
    <submittedName>
        <fullName evidence="2">Uncharacterized protein</fullName>
    </submittedName>
</protein>
<feature type="compositionally biased region" description="Polar residues" evidence="1">
    <location>
        <begin position="213"/>
        <end position="225"/>
    </location>
</feature>
<evidence type="ECO:0000256" key="1">
    <source>
        <dbReference type="SAM" id="MobiDB-lite"/>
    </source>
</evidence>
<reference evidence="2" key="1">
    <citation type="submission" date="2021-01" db="EMBL/GenBank/DDBJ databases">
        <authorList>
            <person name="Corre E."/>
            <person name="Pelletier E."/>
            <person name="Niang G."/>
            <person name="Scheremetjew M."/>
            <person name="Finn R."/>
            <person name="Kale V."/>
            <person name="Holt S."/>
            <person name="Cochrane G."/>
            <person name="Meng A."/>
            <person name="Brown T."/>
            <person name="Cohen L."/>
        </authorList>
    </citation>
    <scope>NUCLEOTIDE SEQUENCE</scope>
    <source>
        <strain evidence="2">CCMP147</strain>
    </source>
</reference>
<sequence length="232" mass="26312">MSSLTSSGLCSEDDMSEVDNDYFFLIAPNEDIPEPSRTFLEKRPGEPECMARTCIGNRSSLQVPDVCNENTAGVHKFQPPSPTGVASHSLWQHEDFHIQKSVFSSYPPLPYFVAPHKHTDNRLPVQYISDYDDCTHVSELDWDIDDLSIYADDELDYEGHSNTVRGKFVAVESVETLGPGLREFSMQRVLNFLHRLTCCIIQNSSEENRNKAKNTPQTLLISTRAEQPEERN</sequence>